<dbReference type="EMBL" id="UPHL01000063">
    <property type="protein sequence ID" value="VAZ83779.1"/>
    <property type="molecule type" value="Genomic_DNA"/>
</dbReference>
<gene>
    <name evidence="2" type="ORF">LAUMK42_02597</name>
</gene>
<comment type="caution">
    <text evidence="2">The sequence shown here is derived from an EMBL/GenBank/DDBJ whole genome shotgun (WGS) entry which is preliminary data.</text>
</comment>
<dbReference type="Proteomes" id="UP000279331">
    <property type="component" value="Unassembled WGS sequence"/>
</dbReference>
<proteinExistence type="predicted"/>
<organism evidence="2 3">
    <name type="scientific">Mycobacterium persicum</name>
    <dbReference type="NCBI Taxonomy" id="1487726"/>
    <lineage>
        <taxon>Bacteria</taxon>
        <taxon>Bacillati</taxon>
        <taxon>Actinomycetota</taxon>
        <taxon>Actinomycetes</taxon>
        <taxon>Mycobacteriales</taxon>
        <taxon>Mycobacteriaceae</taxon>
        <taxon>Mycobacterium</taxon>
    </lineage>
</organism>
<name>A0AB38UT16_9MYCO</name>
<evidence type="ECO:0000256" key="1">
    <source>
        <dbReference type="SAM" id="MobiDB-lite"/>
    </source>
</evidence>
<protein>
    <submittedName>
        <fullName evidence="2">Uncharacterized protein</fullName>
    </submittedName>
</protein>
<evidence type="ECO:0000313" key="3">
    <source>
        <dbReference type="Proteomes" id="UP000279331"/>
    </source>
</evidence>
<evidence type="ECO:0000313" key="2">
    <source>
        <dbReference type="EMBL" id="VAZ83779.1"/>
    </source>
</evidence>
<feature type="region of interest" description="Disordered" evidence="1">
    <location>
        <begin position="19"/>
        <end position="43"/>
    </location>
</feature>
<sequence>MHVGNNCYQQYFLGLDDDVSKPRPTAGGAMPSRWLSPNPLLKR</sequence>
<reference evidence="2 3" key="1">
    <citation type="submission" date="2018-09" db="EMBL/GenBank/DDBJ databases">
        <authorList>
            <person name="Tagini F."/>
        </authorList>
    </citation>
    <scope>NUCLEOTIDE SEQUENCE [LARGE SCALE GENOMIC DNA]</scope>
    <source>
        <strain evidence="2 3">MK42</strain>
    </source>
</reference>
<accession>A0AB38UT16</accession>
<dbReference type="AlphaFoldDB" id="A0AB38UT16"/>